<feature type="compositionally biased region" description="Basic and acidic residues" evidence="1">
    <location>
        <begin position="151"/>
        <end position="164"/>
    </location>
</feature>
<feature type="region of interest" description="Disordered" evidence="1">
    <location>
        <begin position="141"/>
        <end position="186"/>
    </location>
</feature>
<name>A0A0B5FVB9_9BACT</name>
<evidence type="ECO:0008006" key="5">
    <source>
        <dbReference type="Google" id="ProtNLM"/>
    </source>
</evidence>
<proteinExistence type="predicted"/>
<gene>
    <name evidence="3" type="ORF">GSUB_16605</name>
</gene>
<dbReference type="KEGG" id="gsb:GSUB_16605"/>
<evidence type="ECO:0000313" key="3">
    <source>
        <dbReference type="EMBL" id="AJF08130.1"/>
    </source>
</evidence>
<evidence type="ECO:0000256" key="2">
    <source>
        <dbReference type="SAM" id="SignalP"/>
    </source>
</evidence>
<evidence type="ECO:0000313" key="4">
    <source>
        <dbReference type="Proteomes" id="UP000035036"/>
    </source>
</evidence>
<dbReference type="AlphaFoldDB" id="A0A0B5FVB9"/>
<dbReference type="PROSITE" id="PS51257">
    <property type="entry name" value="PROKAR_LIPOPROTEIN"/>
    <property type="match status" value="1"/>
</dbReference>
<feature type="signal peptide" evidence="2">
    <location>
        <begin position="1"/>
        <end position="23"/>
    </location>
</feature>
<geneLocation type="plasmid" evidence="3 4">
    <name>pGSUB1</name>
</geneLocation>
<organism evidence="3 4">
    <name type="scientific">Geoalkalibacter subterraneus</name>
    <dbReference type="NCBI Taxonomy" id="483547"/>
    <lineage>
        <taxon>Bacteria</taxon>
        <taxon>Pseudomonadati</taxon>
        <taxon>Thermodesulfobacteriota</taxon>
        <taxon>Desulfuromonadia</taxon>
        <taxon>Desulfuromonadales</taxon>
        <taxon>Geoalkalibacteraceae</taxon>
        <taxon>Geoalkalibacter</taxon>
    </lineage>
</organism>
<feature type="compositionally biased region" description="Polar residues" evidence="1">
    <location>
        <begin position="169"/>
        <end position="180"/>
    </location>
</feature>
<accession>A0A0B5FVB9</accession>
<dbReference type="HOGENOM" id="CLU_108373_0_0_7"/>
<sequence>MRRGLKFAALVLLSLLASGCSMGLGNGNYGCEGFPEGVNCMSARDVYNLTDFDGEIQAQLQAQENKKSDQQSQMPVPAQTLHRDEIAQRMLDTNGSIPIRTPAQVIRITVFSWEDKYGALHSGDTIYSEVEQRRWMVGEKAPKRAASLKPLDVRSRQPEGKNNKPADFSQYQSIVPQTQNKGEERQ</sequence>
<feature type="chain" id="PRO_5002103124" description="Conjugal transfer protein TraV" evidence="2">
    <location>
        <begin position="24"/>
        <end position="186"/>
    </location>
</feature>
<evidence type="ECO:0000256" key="1">
    <source>
        <dbReference type="SAM" id="MobiDB-lite"/>
    </source>
</evidence>
<reference evidence="3 4" key="1">
    <citation type="journal article" date="2015" name="Genome Announc.">
        <title>Genomes of Geoalkalibacter ferrihydriticus Z-0531T and Geoalkalibacter subterraneus Red1T, Two Haloalkaliphilic Metal-Reducing Deltaproteobacteria.</title>
        <authorList>
            <person name="Badalamenti J.P."/>
            <person name="Krajmalnik-Brown R."/>
            <person name="Torres C.I."/>
            <person name="Bond D.R."/>
        </authorList>
    </citation>
    <scope>NUCLEOTIDE SEQUENCE [LARGE SCALE GENOMIC DNA]</scope>
    <source>
        <strain evidence="3 4">Red1</strain>
        <plasmid evidence="4">Plasmid pGSUB1</plasmid>
    </source>
</reference>
<keyword evidence="4" id="KW-1185">Reference proteome</keyword>
<keyword evidence="2" id="KW-0732">Signal</keyword>
<dbReference type="InterPro" id="IPR014118">
    <property type="entry name" value="T4SS_TraV"/>
</dbReference>
<protein>
    <recommendedName>
        <fullName evidence="5">Conjugal transfer protein TraV</fullName>
    </recommendedName>
</protein>
<dbReference type="EMBL" id="CP010312">
    <property type="protein sequence ID" value="AJF08130.1"/>
    <property type="molecule type" value="Genomic_DNA"/>
</dbReference>
<dbReference type="Proteomes" id="UP000035036">
    <property type="component" value="Plasmid pGSUB1"/>
</dbReference>
<dbReference type="Pfam" id="PF09676">
    <property type="entry name" value="TraV"/>
    <property type="match status" value="1"/>
</dbReference>
<keyword evidence="3" id="KW-0614">Plasmid</keyword>